<dbReference type="PANTHER" id="PTHR43806:SF67">
    <property type="entry name" value="EGF-LIKE DOMAIN-CONTAINING PROTEIN"/>
    <property type="match status" value="1"/>
</dbReference>
<dbReference type="GO" id="GO:0004252">
    <property type="term" value="F:serine-type endopeptidase activity"/>
    <property type="evidence" value="ECO:0007669"/>
    <property type="project" value="UniProtKB-UniRule"/>
</dbReference>
<feature type="active site" description="Charge relay system" evidence="5">
    <location>
        <position position="379"/>
    </location>
</feature>
<evidence type="ECO:0000313" key="8">
    <source>
        <dbReference type="EMBL" id="PAP76561.1"/>
    </source>
</evidence>
<comment type="caution">
    <text evidence="8">The sequence shown here is derived from an EMBL/GenBank/DDBJ whole genome shotgun (WGS) entry which is preliminary data.</text>
</comment>
<feature type="active site" description="Charge relay system" evidence="5">
    <location>
        <position position="167"/>
    </location>
</feature>
<dbReference type="OrthoDB" id="9792152at2"/>
<dbReference type="InterPro" id="IPR036852">
    <property type="entry name" value="Peptidase_S8/S53_dom_sf"/>
</dbReference>
<keyword evidence="9" id="KW-1185">Reference proteome</keyword>
<protein>
    <recommendedName>
        <fullName evidence="7">Peptidase S8/S53 domain-containing protein</fullName>
    </recommendedName>
</protein>
<dbReference type="EMBL" id="MQWD01000001">
    <property type="protein sequence ID" value="PAP76561.1"/>
    <property type="molecule type" value="Genomic_DNA"/>
</dbReference>
<dbReference type="InterPro" id="IPR000209">
    <property type="entry name" value="Peptidase_S8/S53_dom"/>
</dbReference>
<dbReference type="Gene3D" id="3.40.50.200">
    <property type="entry name" value="Peptidase S8/S53 domain"/>
    <property type="match status" value="1"/>
</dbReference>
<dbReference type="PROSITE" id="PS00138">
    <property type="entry name" value="SUBTILASE_SER"/>
    <property type="match status" value="1"/>
</dbReference>
<evidence type="ECO:0000256" key="4">
    <source>
        <dbReference type="ARBA" id="ARBA00022825"/>
    </source>
</evidence>
<keyword evidence="2 5" id="KW-0645">Protease</keyword>
<evidence type="ECO:0000256" key="5">
    <source>
        <dbReference type="PROSITE-ProRule" id="PRU01240"/>
    </source>
</evidence>
<accession>A0A271IZ79</accession>
<dbReference type="AlphaFoldDB" id="A0A271IZ79"/>
<dbReference type="Proteomes" id="UP000216339">
    <property type="component" value="Unassembled WGS sequence"/>
</dbReference>
<name>A0A271IZ79_9BACT</name>
<feature type="signal peptide" evidence="6">
    <location>
        <begin position="1"/>
        <end position="20"/>
    </location>
</feature>
<feature type="active site" description="Charge relay system" evidence="5">
    <location>
        <position position="201"/>
    </location>
</feature>
<keyword evidence="4 5" id="KW-0720">Serine protease</keyword>
<feature type="domain" description="Peptidase S8/S53" evidence="7">
    <location>
        <begin position="159"/>
        <end position="425"/>
    </location>
</feature>
<gene>
    <name evidence="8" type="ORF">BSZ37_08960</name>
</gene>
<dbReference type="GO" id="GO:0006508">
    <property type="term" value="P:proteolysis"/>
    <property type="evidence" value="ECO:0007669"/>
    <property type="project" value="UniProtKB-KW"/>
</dbReference>
<evidence type="ECO:0000256" key="1">
    <source>
        <dbReference type="ARBA" id="ARBA00011073"/>
    </source>
</evidence>
<evidence type="ECO:0000259" key="7">
    <source>
        <dbReference type="Pfam" id="PF00082"/>
    </source>
</evidence>
<dbReference type="InterPro" id="IPR023828">
    <property type="entry name" value="Peptidase_S8_Ser-AS"/>
</dbReference>
<evidence type="ECO:0000256" key="3">
    <source>
        <dbReference type="ARBA" id="ARBA00022801"/>
    </source>
</evidence>
<dbReference type="InterPro" id="IPR015500">
    <property type="entry name" value="Peptidase_S8_subtilisin-rel"/>
</dbReference>
<sequence length="521" mass="53669">MRRVLFLVLVFAAFPLAAQPAEPGRYWIVVSETVDAPPPAARAAARRALRGTAGSGRDRAVAPSARAELARLGVVPAVESRWLGALSADLTAAQLEAVRDLPFVREVRPVGRLVEARMPPSPLEAAPTPSLVRLDYGASAAQLALVRADAAIEAGYTGVGVRVGFLDTLFDFDHPALADVAADGRLVAVTAFSPLTQANYHGLSVSSVTLGHAEGEVIGPAFDAEVLAATTEFAPTETHAEEDALVAGLEWMEANGADVVNISLGYSTFDPGEGDYAPSDMDGETAIVTRAVDRAAARGLVVVVAAGNEGGGPWQIITAPADADSAIAVGAVGQNGLRAGFSSVGPTADGRIKPDVSALGALVRIATPGGGYAFSNGTSFAAPMVTGVVAQILQARPDLDPIEVRDLLRSTASQATAPDNQVGWGVVDALAAVELAVATEPGPAQSDWRLYPSTVRPGGRVLVETATPTALDVFDGLGRRVARWPEGVGRRPVAVPALPAGIYLVRPTDGGHAALRLAVVR</sequence>
<keyword evidence="3 5" id="KW-0378">Hydrolase</keyword>
<evidence type="ECO:0000256" key="6">
    <source>
        <dbReference type="SAM" id="SignalP"/>
    </source>
</evidence>
<proteinExistence type="inferred from homology"/>
<dbReference type="PROSITE" id="PS51892">
    <property type="entry name" value="SUBTILASE"/>
    <property type="match status" value="1"/>
</dbReference>
<dbReference type="InterPro" id="IPR050131">
    <property type="entry name" value="Peptidase_S8_subtilisin-like"/>
</dbReference>
<dbReference type="Pfam" id="PF00082">
    <property type="entry name" value="Peptidase_S8"/>
    <property type="match status" value="1"/>
</dbReference>
<keyword evidence="6" id="KW-0732">Signal</keyword>
<reference evidence="8 9" key="1">
    <citation type="submission" date="2016-11" db="EMBL/GenBank/DDBJ databases">
        <title>Study of marine rhodopsin-containing bacteria.</title>
        <authorList>
            <person name="Yoshizawa S."/>
            <person name="Kumagai Y."/>
            <person name="Kogure K."/>
        </authorList>
    </citation>
    <scope>NUCLEOTIDE SEQUENCE [LARGE SCALE GENOMIC DNA]</scope>
    <source>
        <strain evidence="8 9">SAORIC-28</strain>
    </source>
</reference>
<dbReference type="RefSeq" id="WP_143537604.1">
    <property type="nucleotide sequence ID" value="NZ_MQWD01000001.1"/>
</dbReference>
<evidence type="ECO:0000256" key="2">
    <source>
        <dbReference type="ARBA" id="ARBA00022670"/>
    </source>
</evidence>
<dbReference type="PRINTS" id="PR00723">
    <property type="entry name" value="SUBTILISIN"/>
</dbReference>
<feature type="chain" id="PRO_5013284062" description="Peptidase S8/S53 domain-containing protein" evidence="6">
    <location>
        <begin position="21"/>
        <end position="521"/>
    </location>
</feature>
<dbReference type="SUPFAM" id="SSF52743">
    <property type="entry name" value="Subtilisin-like"/>
    <property type="match status" value="1"/>
</dbReference>
<comment type="similarity">
    <text evidence="1 5">Belongs to the peptidase S8 family.</text>
</comment>
<dbReference type="PANTHER" id="PTHR43806">
    <property type="entry name" value="PEPTIDASE S8"/>
    <property type="match status" value="1"/>
</dbReference>
<organism evidence="8 9">
    <name type="scientific">Rubrivirga marina</name>
    <dbReference type="NCBI Taxonomy" id="1196024"/>
    <lineage>
        <taxon>Bacteria</taxon>
        <taxon>Pseudomonadati</taxon>
        <taxon>Rhodothermota</taxon>
        <taxon>Rhodothermia</taxon>
        <taxon>Rhodothermales</taxon>
        <taxon>Rubricoccaceae</taxon>
        <taxon>Rubrivirga</taxon>
    </lineage>
</organism>
<evidence type="ECO:0000313" key="9">
    <source>
        <dbReference type="Proteomes" id="UP000216339"/>
    </source>
</evidence>